<dbReference type="EMBL" id="JAAOZQ010000126">
    <property type="protein sequence ID" value="KAF7516886.1"/>
    <property type="molecule type" value="Genomic_DNA"/>
</dbReference>
<sequence>MTASDAPAPVPPHGKTLVDGYRDALDPQHEERSRYNPLNTTHPRSSALLNANDPVAMYLLTETAIGDSTNYEVLSFEEVEELKKEVTLLSTRIQGTKRKLALETKLRDAAQSLGRLYSPPSPRSSGEYGANGGSASNRMSRGIFGRSGASEALDKSDSELAVSQRRCEELAQELWKLEKRSQKITQRLLEHTAGVLQMTHKGLKKGPKNPTTSDSTYDDQKFDDRSLYRTTEHLDNFGVNGKIENNAAAAMNTEAMQATERRLEELSERMHDMMIQSNPGEFIDPPPQLSGGGGPVNPMSTVDAHLAYIESSMNNIVLHTGQVPAPTAARSIAPEAEDAWKHQLTEINNQVQTIVDRFGLTRSPTLPPPPDASHGDGLEEQLSYLQTGVDGLESRVDGVLEQKSILTTQIQQQRELNSKSDAERDAHIGDLTEQLTQVRKDLEVSERDGNANREELALVMGQLNAMRQNGTSQEEAKATLVQAEGEVARLQSVVTSLHSEADVRAHEVSEARDAQDQAEAEVKRLQQYIDDLQRDNDAKAEEVSDARDRAEGEVKRLEVLVTSLQNDTDAKSEEAREAREHAEDEVKRLQVVITSLQDDNDAKSEELREARETHGHAEEEVKRLGVVIASLHNDHDAKSEEVREARDHAEDEVKRLQAIITSLQNDNDAKSEEVREAIEARGRAEDEVKRLQSVIETLQTDADAKSEELREAREAHEHAEDEVKRLQVVITSLQNDTDAKSEEAREARDHAEDEVRRLGVVIASMQTDTNAKSEEAREAIEARGRAEDEVKRLQSVIETLQNDADARGEDVKEARDRAENEVQRLQSVVETLQNDSDSRSEEVRGARDRAEQEVAQLEAAIQQIRIQSDARIKEADDQRAQSDHNVTRLQNELTELEGEIVRVTTELTMAKAELDGAYGTRAERAAEVASNPSVQRENDALVTRNIELTEELAALKSQRGGGDLQQRADTLERELRETIDDYEAMTKASIEFEKERERFEIFIDSLRDRCEQLETQLAEERISWMNLSSPTSVGRDGTSETTSTMVLKNEFKKMMRDTRNENMKILRAEQEERRRIEGLLRALRKEHAQVTGKPMPSPGGTPL</sequence>
<evidence type="ECO:0008006" key="7">
    <source>
        <dbReference type="Google" id="ProtNLM"/>
    </source>
</evidence>
<dbReference type="GO" id="GO:0032982">
    <property type="term" value="C:myosin filament"/>
    <property type="evidence" value="ECO:0007669"/>
    <property type="project" value="TreeGrafter"/>
</dbReference>
<feature type="domain" description="DUF7801" evidence="4">
    <location>
        <begin position="878"/>
        <end position="1025"/>
    </location>
</feature>
<evidence type="ECO:0000313" key="6">
    <source>
        <dbReference type="Proteomes" id="UP000701341"/>
    </source>
</evidence>
<dbReference type="Proteomes" id="UP000701341">
    <property type="component" value="Unassembled WGS sequence"/>
</dbReference>
<name>A0A9P5GAJ3_PENCR</name>
<evidence type="ECO:0000259" key="4">
    <source>
        <dbReference type="Pfam" id="PF25078"/>
    </source>
</evidence>
<feature type="region of interest" description="Disordered" evidence="2">
    <location>
        <begin position="25"/>
        <end position="47"/>
    </location>
</feature>
<dbReference type="Pfam" id="PF15456">
    <property type="entry name" value="Uds1"/>
    <property type="match status" value="1"/>
</dbReference>
<dbReference type="Pfam" id="PF25078">
    <property type="entry name" value="DUF7801"/>
    <property type="match status" value="1"/>
</dbReference>
<dbReference type="InterPro" id="IPR056703">
    <property type="entry name" value="DUF7801"/>
</dbReference>
<feature type="compositionally biased region" description="Polar residues" evidence="2">
    <location>
        <begin position="36"/>
        <end position="47"/>
    </location>
</feature>
<dbReference type="GO" id="GO:0000146">
    <property type="term" value="F:microfilament motor activity"/>
    <property type="evidence" value="ECO:0007669"/>
    <property type="project" value="TreeGrafter"/>
</dbReference>
<feature type="region of interest" description="Disordered" evidence="2">
    <location>
        <begin position="200"/>
        <end position="220"/>
    </location>
</feature>
<feature type="coiled-coil region" evidence="1">
    <location>
        <begin position="249"/>
        <end position="276"/>
    </location>
</feature>
<evidence type="ECO:0000256" key="2">
    <source>
        <dbReference type="SAM" id="MobiDB-lite"/>
    </source>
</evidence>
<comment type="caution">
    <text evidence="5">The sequence shown here is derived from an EMBL/GenBank/DDBJ whole genome shotgun (WGS) entry which is preliminary data.</text>
</comment>
<feature type="region of interest" description="Disordered" evidence="2">
    <location>
        <begin position="702"/>
        <end position="722"/>
    </location>
</feature>
<accession>A0A9P5GAJ3</accession>
<feature type="region of interest" description="Disordered" evidence="2">
    <location>
        <begin position="114"/>
        <end position="136"/>
    </location>
</feature>
<feature type="compositionally biased region" description="Basic and acidic residues" evidence="2">
    <location>
        <begin position="25"/>
        <end position="34"/>
    </location>
</feature>
<keyword evidence="6" id="KW-1185">Reference proteome</keyword>
<feature type="domain" description="Up-regulated during septation protein 1" evidence="3">
    <location>
        <begin position="57"/>
        <end position="199"/>
    </location>
</feature>
<organism evidence="5 6">
    <name type="scientific">Penicillium crustosum</name>
    <name type="common">Blue mold fungus</name>
    <dbReference type="NCBI Taxonomy" id="36656"/>
    <lineage>
        <taxon>Eukaryota</taxon>
        <taxon>Fungi</taxon>
        <taxon>Dikarya</taxon>
        <taxon>Ascomycota</taxon>
        <taxon>Pezizomycotina</taxon>
        <taxon>Eurotiomycetes</taxon>
        <taxon>Eurotiomycetidae</taxon>
        <taxon>Eurotiales</taxon>
        <taxon>Aspergillaceae</taxon>
        <taxon>Penicillium</taxon>
    </lineage>
</organism>
<reference evidence="5" key="1">
    <citation type="submission" date="2020-02" db="EMBL/GenBank/DDBJ databases">
        <authorList>
            <person name="Lichtner F.J."/>
        </authorList>
    </citation>
    <scope>NUCLEOTIDE SEQUENCE</scope>
    <source>
        <strain evidence="5">G10</strain>
    </source>
</reference>
<keyword evidence="1" id="KW-0175">Coiled coil</keyword>
<feature type="coiled-coil region" evidence="1">
    <location>
        <begin position="938"/>
        <end position="1023"/>
    </location>
</feature>
<dbReference type="AlphaFoldDB" id="A0A9P5GAJ3"/>
<feature type="region of interest" description="Disordered" evidence="2">
    <location>
        <begin position="1"/>
        <end position="20"/>
    </location>
</feature>
<dbReference type="GO" id="GO:0051015">
    <property type="term" value="F:actin filament binding"/>
    <property type="evidence" value="ECO:0007669"/>
    <property type="project" value="TreeGrafter"/>
</dbReference>
<dbReference type="GO" id="GO:0005737">
    <property type="term" value="C:cytoplasm"/>
    <property type="evidence" value="ECO:0007669"/>
    <property type="project" value="TreeGrafter"/>
</dbReference>
<evidence type="ECO:0000313" key="5">
    <source>
        <dbReference type="EMBL" id="KAF7516886.1"/>
    </source>
</evidence>
<dbReference type="PANTHER" id="PTHR45615:SF40">
    <property type="entry name" value="MYOSIN HEAVY CHAIN, NON-MUSCLE"/>
    <property type="match status" value="1"/>
</dbReference>
<dbReference type="InterPro" id="IPR029191">
    <property type="entry name" value="Uds1"/>
</dbReference>
<evidence type="ECO:0000256" key="1">
    <source>
        <dbReference type="SAM" id="Coils"/>
    </source>
</evidence>
<proteinExistence type="predicted"/>
<gene>
    <name evidence="5" type="ORF">PCG10_001716</name>
</gene>
<dbReference type="GO" id="GO:0016460">
    <property type="term" value="C:myosin II complex"/>
    <property type="evidence" value="ECO:0007669"/>
    <property type="project" value="TreeGrafter"/>
</dbReference>
<feature type="coiled-coil region" evidence="1">
    <location>
        <begin position="153"/>
        <end position="187"/>
    </location>
</feature>
<evidence type="ECO:0000259" key="3">
    <source>
        <dbReference type="Pfam" id="PF15456"/>
    </source>
</evidence>
<protein>
    <recommendedName>
        <fullName evidence="7">Up-regulated during septation protein 1 domain-containing protein</fullName>
    </recommendedName>
</protein>
<dbReference type="PANTHER" id="PTHR45615">
    <property type="entry name" value="MYOSIN HEAVY CHAIN, NON-MUSCLE"/>
    <property type="match status" value="1"/>
</dbReference>
<feature type="coiled-coil region" evidence="1">
    <location>
        <begin position="776"/>
        <end position="913"/>
    </location>
</feature>